<dbReference type="Gene3D" id="3.10.10.10">
    <property type="entry name" value="HIV Type 1 Reverse Transcriptase, subunit A, domain 1"/>
    <property type="match status" value="1"/>
</dbReference>
<evidence type="ECO:0000313" key="2">
    <source>
        <dbReference type="Proteomes" id="UP001165289"/>
    </source>
</evidence>
<name>A0AAV7KND8_9METZ</name>
<sequence length="158" mass="18156">MEGLHCLQYTVAKGDWMAKIDLKDAYLAVSILEDSRKFFQFIWKYNVYEYIAMPFGLNMKVAIPVAPLFYRDLQFDLISALHKSNSYNQNVVLSQPFLGNIAWWITDVTNWNSNPIMKPEISLVIQTDASLTGWGAYCLRRGLQGHGIPRRRAATSIY</sequence>
<accession>A0AAV7KND8</accession>
<organism evidence="1 2">
    <name type="scientific">Oopsacas minuta</name>
    <dbReference type="NCBI Taxonomy" id="111878"/>
    <lineage>
        <taxon>Eukaryota</taxon>
        <taxon>Metazoa</taxon>
        <taxon>Porifera</taxon>
        <taxon>Hexactinellida</taxon>
        <taxon>Hexasterophora</taxon>
        <taxon>Lyssacinosida</taxon>
        <taxon>Leucopsacidae</taxon>
        <taxon>Oopsacas</taxon>
    </lineage>
</organism>
<gene>
    <name evidence="1" type="ORF">LOD99_13828</name>
</gene>
<dbReference type="InterPro" id="IPR043128">
    <property type="entry name" value="Rev_trsase/Diguanyl_cyclase"/>
</dbReference>
<dbReference type="PANTHER" id="PTHR33050">
    <property type="entry name" value="REVERSE TRANSCRIPTASE DOMAIN-CONTAINING PROTEIN"/>
    <property type="match status" value="1"/>
</dbReference>
<comment type="caution">
    <text evidence="1">The sequence shown here is derived from an EMBL/GenBank/DDBJ whole genome shotgun (WGS) entry which is preliminary data.</text>
</comment>
<dbReference type="InterPro" id="IPR043502">
    <property type="entry name" value="DNA/RNA_pol_sf"/>
</dbReference>
<dbReference type="AlphaFoldDB" id="A0AAV7KND8"/>
<evidence type="ECO:0008006" key="3">
    <source>
        <dbReference type="Google" id="ProtNLM"/>
    </source>
</evidence>
<protein>
    <recommendedName>
        <fullName evidence="3">Reverse transcriptase domain-containing protein</fullName>
    </recommendedName>
</protein>
<dbReference type="PANTHER" id="PTHR33050:SF7">
    <property type="entry name" value="RIBONUCLEASE H"/>
    <property type="match status" value="1"/>
</dbReference>
<reference evidence="1 2" key="1">
    <citation type="journal article" date="2023" name="BMC Biol.">
        <title>The compact genome of the sponge Oopsacas minuta (Hexactinellida) is lacking key metazoan core genes.</title>
        <authorList>
            <person name="Santini S."/>
            <person name="Schenkelaars Q."/>
            <person name="Jourda C."/>
            <person name="Duchesne M."/>
            <person name="Belahbib H."/>
            <person name="Rocher C."/>
            <person name="Selva M."/>
            <person name="Riesgo A."/>
            <person name="Vervoort M."/>
            <person name="Leys S.P."/>
            <person name="Kodjabachian L."/>
            <person name="Le Bivic A."/>
            <person name="Borchiellini C."/>
            <person name="Claverie J.M."/>
            <person name="Renard E."/>
        </authorList>
    </citation>
    <scope>NUCLEOTIDE SEQUENCE [LARGE SCALE GENOMIC DNA]</scope>
    <source>
        <strain evidence="1">SPO-2</strain>
    </source>
</reference>
<dbReference type="Gene3D" id="3.30.70.270">
    <property type="match status" value="1"/>
</dbReference>
<proteinExistence type="predicted"/>
<dbReference type="InterPro" id="IPR052055">
    <property type="entry name" value="Hepadnavirus_pol/RT"/>
</dbReference>
<keyword evidence="2" id="KW-1185">Reference proteome</keyword>
<dbReference type="EMBL" id="JAKMXF010000022">
    <property type="protein sequence ID" value="KAI6661106.1"/>
    <property type="molecule type" value="Genomic_DNA"/>
</dbReference>
<dbReference type="SUPFAM" id="SSF56672">
    <property type="entry name" value="DNA/RNA polymerases"/>
    <property type="match status" value="1"/>
</dbReference>
<dbReference type="Proteomes" id="UP001165289">
    <property type="component" value="Unassembled WGS sequence"/>
</dbReference>
<evidence type="ECO:0000313" key="1">
    <source>
        <dbReference type="EMBL" id="KAI6661106.1"/>
    </source>
</evidence>